<evidence type="ECO:0000256" key="2">
    <source>
        <dbReference type="ARBA" id="ARBA00022448"/>
    </source>
</evidence>
<feature type="transmembrane region" description="Helical" evidence="8">
    <location>
        <begin position="314"/>
        <end position="331"/>
    </location>
</feature>
<evidence type="ECO:0000313" key="9">
    <source>
        <dbReference type="EMBL" id="PIT87129.1"/>
    </source>
</evidence>
<feature type="transmembrane region" description="Helical" evidence="8">
    <location>
        <begin position="235"/>
        <end position="256"/>
    </location>
</feature>
<accession>A0A2M6W2V6</accession>
<evidence type="ECO:0000256" key="5">
    <source>
        <dbReference type="ARBA" id="ARBA00022692"/>
    </source>
</evidence>
<evidence type="ECO:0000256" key="8">
    <source>
        <dbReference type="SAM" id="Phobius"/>
    </source>
</evidence>
<dbReference type="InterPro" id="IPR018227">
    <property type="entry name" value="Amino_acid_transport_2"/>
</dbReference>
<feature type="transmembrane region" description="Helical" evidence="8">
    <location>
        <begin position="131"/>
        <end position="156"/>
    </location>
</feature>
<evidence type="ECO:0000256" key="6">
    <source>
        <dbReference type="ARBA" id="ARBA00022989"/>
    </source>
</evidence>
<keyword evidence="2" id="KW-0813">Transport</keyword>
<name>A0A2M6W2V6_9BACT</name>
<organism evidence="9 10">
    <name type="scientific">Candidatus Magasanikbacteria bacterium CG10_big_fil_rev_8_21_14_0_10_40_10</name>
    <dbReference type="NCBI Taxonomy" id="1974648"/>
    <lineage>
        <taxon>Bacteria</taxon>
        <taxon>Candidatus Magasanikiibacteriota</taxon>
    </lineage>
</organism>
<dbReference type="AlphaFoldDB" id="A0A2M6W2V6"/>
<protein>
    <recommendedName>
        <fullName evidence="11">Amino acid transporter transmembrane domain-containing protein</fullName>
    </recommendedName>
</protein>
<feature type="transmembrane region" description="Helical" evidence="8">
    <location>
        <begin position="276"/>
        <end position="294"/>
    </location>
</feature>
<dbReference type="Gene3D" id="1.20.1740.10">
    <property type="entry name" value="Amino acid/polyamine transporter I"/>
    <property type="match status" value="1"/>
</dbReference>
<sequence>MFHFLSHSKKLNNQASVVLRRGFFHRQITQLEGVALILSATIGAGVLGIPYAISKTGLAVGLVYIIGLGILMIGLNLLIGEIAVRTDSNLQLVGLAKKYLGRAGGYLMVIIKYVSGLGILVVYIIGTGQSLAVLFGGSALKWSLIFFTIASIMIYNGLKTIKVVDFFLSLAILLVVLLIAGFAGPHIEMPHLKYIDLAGIFLPYGVILFAYDGGEAVLEAHSILIDRQKTFKSTIIIAGIIAILTYSIFAVVVLGVTGQDTTEIATIGLGHKLGPIMLLFGNVFAILAMSTSFLTIGQSLRDSLIWDYKVKEKLAVILVCFFPLVIFLLGLRSFIATINIIGGVFISLTMLLTVLIYWSAKNSGDIKPNKYRLGHSWLIMAFLLLALILGAIYSIINLF</sequence>
<keyword evidence="3" id="KW-1003">Cell membrane</keyword>
<dbReference type="GO" id="GO:0005886">
    <property type="term" value="C:plasma membrane"/>
    <property type="evidence" value="ECO:0007669"/>
    <property type="project" value="UniProtKB-SubCell"/>
</dbReference>
<keyword evidence="6 8" id="KW-1133">Transmembrane helix</keyword>
<feature type="transmembrane region" description="Helical" evidence="8">
    <location>
        <begin position="163"/>
        <end position="182"/>
    </location>
</feature>
<dbReference type="PANTHER" id="PTHR32195">
    <property type="entry name" value="OS07G0662800 PROTEIN"/>
    <property type="match status" value="1"/>
</dbReference>
<feature type="transmembrane region" description="Helical" evidence="8">
    <location>
        <begin position="33"/>
        <end position="53"/>
    </location>
</feature>
<keyword evidence="4" id="KW-0997">Cell inner membrane</keyword>
<evidence type="ECO:0000313" key="10">
    <source>
        <dbReference type="Proteomes" id="UP000231183"/>
    </source>
</evidence>
<feature type="transmembrane region" description="Helical" evidence="8">
    <location>
        <begin position="105"/>
        <end position="125"/>
    </location>
</feature>
<dbReference type="PANTHER" id="PTHR32195:SF26">
    <property type="entry name" value="TRYPTOPHAN OR TYROSINE TRANSPORTER PROTEIN"/>
    <property type="match status" value="1"/>
</dbReference>
<dbReference type="Proteomes" id="UP000231183">
    <property type="component" value="Unassembled WGS sequence"/>
</dbReference>
<feature type="transmembrane region" description="Helical" evidence="8">
    <location>
        <begin position="59"/>
        <end position="84"/>
    </location>
</feature>
<reference evidence="10" key="1">
    <citation type="submission" date="2017-09" db="EMBL/GenBank/DDBJ databases">
        <title>Depth-based differentiation of microbial function through sediment-hosted aquifers and enrichment of novel symbionts in the deep terrestrial subsurface.</title>
        <authorList>
            <person name="Probst A.J."/>
            <person name="Ladd B."/>
            <person name="Jarett J.K."/>
            <person name="Geller-Mcgrath D.E."/>
            <person name="Sieber C.M.K."/>
            <person name="Emerson J.B."/>
            <person name="Anantharaman K."/>
            <person name="Thomas B.C."/>
            <person name="Malmstrom R."/>
            <person name="Stieglmeier M."/>
            <person name="Klingl A."/>
            <person name="Woyke T."/>
            <person name="Ryan C.M."/>
            <person name="Banfield J.F."/>
        </authorList>
    </citation>
    <scope>NUCLEOTIDE SEQUENCE [LARGE SCALE GENOMIC DNA]</scope>
</reference>
<evidence type="ECO:0008006" key="11">
    <source>
        <dbReference type="Google" id="ProtNLM"/>
    </source>
</evidence>
<evidence type="ECO:0000256" key="1">
    <source>
        <dbReference type="ARBA" id="ARBA00004429"/>
    </source>
</evidence>
<evidence type="ECO:0000256" key="4">
    <source>
        <dbReference type="ARBA" id="ARBA00022519"/>
    </source>
</evidence>
<dbReference type="EMBL" id="PFBX01000051">
    <property type="protein sequence ID" value="PIT87129.1"/>
    <property type="molecule type" value="Genomic_DNA"/>
</dbReference>
<evidence type="ECO:0000256" key="7">
    <source>
        <dbReference type="ARBA" id="ARBA00023136"/>
    </source>
</evidence>
<keyword evidence="7 8" id="KW-0472">Membrane</keyword>
<dbReference type="GO" id="GO:0003333">
    <property type="term" value="P:amino acid transmembrane transport"/>
    <property type="evidence" value="ECO:0007669"/>
    <property type="project" value="InterPro"/>
</dbReference>
<gene>
    <name evidence="9" type="ORF">COU31_04605</name>
</gene>
<evidence type="ECO:0000256" key="3">
    <source>
        <dbReference type="ARBA" id="ARBA00022475"/>
    </source>
</evidence>
<comment type="subcellular location">
    <subcellularLocation>
        <location evidence="1">Cell inner membrane</location>
        <topology evidence="1">Multi-pass membrane protein</topology>
    </subcellularLocation>
</comment>
<feature type="transmembrane region" description="Helical" evidence="8">
    <location>
        <begin position="337"/>
        <end position="357"/>
    </location>
</feature>
<keyword evidence="5 8" id="KW-0812">Transmembrane</keyword>
<proteinExistence type="predicted"/>
<comment type="caution">
    <text evidence="9">The sequence shown here is derived from an EMBL/GenBank/DDBJ whole genome shotgun (WGS) entry which is preliminary data.</text>
</comment>
<dbReference type="Pfam" id="PF03222">
    <property type="entry name" value="Trp_Tyr_perm"/>
    <property type="match status" value="1"/>
</dbReference>
<feature type="transmembrane region" description="Helical" evidence="8">
    <location>
        <begin position="377"/>
        <end position="396"/>
    </location>
</feature>